<comment type="caution">
    <text evidence="1">The sequence shown here is derived from an EMBL/GenBank/DDBJ whole genome shotgun (WGS) entry which is preliminary data.</text>
</comment>
<dbReference type="AlphaFoldDB" id="A0A4Y2CTR5"/>
<evidence type="ECO:0000313" key="2">
    <source>
        <dbReference type="Proteomes" id="UP000499080"/>
    </source>
</evidence>
<evidence type="ECO:0000313" key="1">
    <source>
        <dbReference type="EMBL" id="GBM07820.1"/>
    </source>
</evidence>
<protein>
    <submittedName>
        <fullName evidence="1">Uncharacterized protein</fullName>
    </submittedName>
</protein>
<sequence length="115" mass="13235">MLRLTQLYYRIKTSPVATWIKALAWLRNMNREKVLSFVEILTTIIPKLVSFCNILLTCQLVAEGLLDFILKLVVHDRSKSCKWHGGTSCPIITRFFPTAQQHENPSTTRAVVAYR</sequence>
<accession>A0A4Y2CTR5</accession>
<gene>
    <name evidence="1" type="ORF">AVEN_33102_1</name>
</gene>
<organism evidence="1 2">
    <name type="scientific">Araneus ventricosus</name>
    <name type="common">Orbweaver spider</name>
    <name type="synonym">Epeira ventricosa</name>
    <dbReference type="NCBI Taxonomy" id="182803"/>
    <lineage>
        <taxon>Eukaryota</taxon>
        <taxon>Metazoa</taxon>
        <taxon>Ecdysozoa</taxon>
        <taxon>Arthropoda</taxon>
        <taxon>Chelicerata</taxon>
        <taxon>Arachnida</taxon>
        <taxon>Araneae</taxon>
        <taxon>Araneomorphae</taxon>
        <taxon>Entelegynae</taxon>
        <taxon>Araneoidea</taxon>
        <taxon>Araneidae</taxon>
        <taxon>Araneus</taxon>
    </lineage>
</organism>
<name>A0A4Y2CTR5_ARAVE</name>
<keyword evidence="2" id="KW-1185">Reference proteome</keyword>
<proteinExistence type="predicted"/>
<dbReference type="Proteomes" id="UP000499080">
    <property type="component" value="Unassembled WGS sequence"/>
</dbReference>
<reference evidence="1 2" key="1">
    <citation type="journal article" date="2019" name="Sci. Rep.">
        <title>Orb-weaving spider Araneus ventricosus genome elucidates the spidroin gene catalogue.</title>
        <authorList>
            <person name="Kono N."/>
            <person name="Nakamura H."/>
            <person name="Ohtoshi R."/>
            <person name="Moran D.A.P."/>
            <person name="Shinohara A."/>
            <person name="Yoshida Y."/>
            <person name="Fujiwara M."/>
            <person name="Mori M."/>
            <person name="Tomita M."/>
            <person name="Arakawa K."/>
        </authorList>
    </citation>
    <scope>NUCLEOTIDE SEQUENCE [LARGE SCALE GENOMIC DNA]</scope>
</reference>
<dbReference type="EMBL" id="BGPR01000247">
    <property type="protein sequence ID" value="GBM07820.1"/>
    <property type="molecule type" value="Genomic_DNA"/>
</dbReference>